<feature type="transmembrane region" description="Helical" evidence="3">
    <location>
        <begin position="116"/>
        <end position="140"/>
    </location>
</feature>
<evidence type="ECO:0000256" key="1">
    <source>
        <dbReference type="ARBA" id="ARBA00010692"/>
    </source>
</evidence>
<comment type="similarity">
    <text evidence="1 2">Belongs to the BioY family.</text>
</comment>
<evidence type="ECO:0000313" key="4">
    <source>
        <dbReference type="EMBL" id="MBC5731838.1"/>
    </source>
</evidence>
<organism evidence="4 5">
    <name type="scientific">Pseudoflavonifractor hominis</name>
    <dbReference type="NCBI Taxonomy" id="2763059"/>
    <lineage>
        <taxon>Bacteria</taxon>
        <taxon>Bacillati</taxon>
        <taxon>Bacillota</taxon>
        <taxon>Clostridia</taxon>
        <taxon>Eubacteriales</taxon>
        <taxon>Oscillospiraceae</taxon>
        <taxon>Pseudoflavonifractor</taxon>
    </lineage>
</organism>
<feature type="transmembrane region" description="Helical" evidence="3">
    <location>
        <begin position="61"/>
        <end position="78"/>
    </location>
</feature>
<evidence type="ECO:0000256" key="2">
    <source>
        <dbReference type="PIRNR" id="PIRNR016661"/>
    </source>
</evidence>
<evidence type="ECO:0000256" key="3">
    <source>
        <dbReference type="SAM" id="Phobius"/>
    </source>
</evidence>
<feature type="transmembrane region" description="Helical" evidence="3">
    <location>
        <begin position="152"/>
        <end position="175"/>
    </location>
</feature>
<keyword evidence="3" id="KW-0812">Transmembrane</keyword>
<keyword evidence="2" id="KW-1003">Cell membrane</keyword>
<dbReference type="PANTHER" id="PTHR34295:SF1">
    <property type="entry name" value="BIOTIN TRANSPORTER BIOY"/>
    <property type="match status" value="1"/>
</dbReference>
<dbReference type="RefSeq" id="WP_101693026.1">
    <property type="nucleotide sequence ID" value="NZ_JACOPR010000010.1"/>
</dbReference>
<keyword evidence="3" id="KW-1133">Transmembrane helix</keyword>
<feature type="transmembrane region" description="Helical" evidence="3">
    <location>
        <begin position="84"/>
        <end position="104"/>
    </location>
</feature>
<protein>
    <recommendedName>
        <fullName evidence="2">Biotin transporter</fullName>
    </recommendedName>
</protein>
<dbReference type="PIRSF" id="PIRSF016661">
    <property type="entry name" value="BioY"/>
    <property type="match status" value="1"/>
</dbReference>
<keyword evidence="2 3" id="KW-0472">Membrane</keyword>
<dbReference type="InterPro" id="IPR003784">
    <property type="entry name" value="BioY"/>
</dbReference>
<feature type="transmembrane region" description="Helical" evidence="3">
    <location>
        <begin position="38"/>
        <end position="54"/>
    </location>
</feature>
<dbReference type="Gene3D" id="1.10.1760.20">
    <property type="match status" value="1"/>
</dbReference>
<name>A0ABR7HWG6_9FIRM</name>
<accession>A0ABR7HWG6</accession>
<reference evidence="4 5" key="1">
    <citation type="submission" date="2020-08" db="EMBL/GenBank/DDBJ databases">
        <title>Genome public.</title>
        <authorList>
            <person name="Liu C."/>
            <person name="Sun Q."/>
        </authorList>
    </citation>
    <scope>NUCLEOTIDE SEQUENCE [LARGE SCALE GENOMIC DNA]</scope>
    <source>
        <strain evidence="4 5">New-38</strain>
    </source>
</reference>
<comment type="caution">
    <text evidence="4">The sequence shown here is derived from an EMBL/GenBank/DDBJ whole genome shotgun (WGS) entry which is preliminary data.</text>
</comment>
<keyword evidence="2" id="KW-0813">Transport</keyword>
<dbReference type="PANTHER" id="PTHR34295">
    <property type="entry name" value="BIOTIN TRANSPORTER BIOY"/>
    <property type="match status" value="1"/>
</dbReference>
<gene>
    <name evidence="4" type="ORF">H8S34_13520</name>
</gene>
<keyword evidence="5" id="KW-1185">Reference proteome</keyword>
<proteinExistence type="inferred from homology"/>
<evidence type="ECO:0000313" key="5">
    <source>
        <dbReference type="Proteomes" id="UP000660021"/>
    </source>
</evidence>
<dbReference type="Pfam" id="PF02632">
    <property type="entry name" value="BioY"/>
    <property type="match status" value="1"/>
</dbReference>
<comment type="subcellular location">
    <subcellularLocation>
        <location evidence="2">Cell membrane</location>
        <topology evidence="2">Multi-pass membrane protein</topology>
    </subcellularLocation>
</comment>
<dbReference type="EMBL" id="JACOPR010000010">
    <property type="protein sequence ID" value="MBC5731838.1"/>
    <property type="molecule type" value="Genomic_DNA"/>
</dbReference>
<sequence length="187" mass="19364">MDTKTLSRGRTRALAECALMAAVIALCAWISIPAAVPFTLQTFGIFAAVAILGGKRGSAAVAVYLLMGMVGLPVFAGFKGGIGVLLGATGGYILGFLGSALTVWGMERLLGRRGWVLALSMVLGLVVCYAFGTAWFLAVYTRTSGPMSLSAALGLCVLPFVLPDAIKIALALLVGRRVGQALERRAG</sequence>
<feature type="transmembrane region" description="Helical" evidence="3">
    <location>
        <begin position="12"/>
        <end position="32"/>
    </location>
</feature>
<dbReference type="Proteomes" id="UP000660021">
    <property type="component" value="Unassembled WGS sequence"/>
</dbReference>